<accession>I0IGG6</accession>
<dbReference type="RefSeq" id="WP_014437572.1">
    <property type="nucleotide sequence ID" value="NC_017080.1"/>
</dbReference>
<dbReference type="InterPro" id="IPR002645">
    <property type="entry name" value="STAS_dom"/>
</dbReference>
<dbReference type="PROSITE" id="PS50801">
    <property type="entry name" value="STAS"/>
    <property type="match status" value="1"/>
</dbReference>
<dbReference type="OrthoDB" id="9793697at2"/>
<dbReference type="KEGG" id="phm:PSMK_21950"/>
<evidence type="ECO:0000313" key="2">
    <source>
        <dbReference type="EMBL" id="BAM04354.1"/>
    </source>
</evidence>
<dbReference type="HOGENOM" id="CLU_1915106_0_0_0"/>
<dbReference type="InterPro" id="IPR036513">
    <property type="entry name" value="STAS_dom_sf"/>
</dbReference>
<protein>
    <submittedName>
        <fullName evidence="2">Putative antagonist protein</fullName>
    </submittedName>
</protein>
<dbReference type="Pfam" id="PF01740">
    <property type="entry name" value="STAS"/>
    <property type="match status" value="1"/>
</dbReference>
<proteinExistence type="predicted"/>
<dbReference type="Proteomes" id="UP000007881">
    <property type="component" value="Chromosome"/>
</dbReference>
<feature type="domain" description="STAS" evidence="1">
    <location>
        <begin position="28"/>
        <end position="110"/>
    </location>
</feature>
<dbReference type="STRING" id="1142394.PSMK_21950"/>
<dbReference type="PANTHER" id="PTHR33495">
    <property type="entry name" value="ANTI-SIGMA FACTOR ANTAGONIST TM_1081-RELATED-RELATED"/>
    <property type="match status" value="1"/>
</dbReference>
<dbReference type="CDD" id="cd07043">
    <property type="entry name" value="STAS_anti-anti-sigma_factors"/>
    <property type="match status" value="1"/>
</dbReference>
<dbReference type="AlphaFoldDB" id="I0IGG6"/>
<evidence type="ECO:0000313" key="3">
    <source>
        <dbReference type="Proteomes" id="UP000007881"/>
    </source>
</evidence>
<gene>
    <name evidence="2" type="ordered locus">PSMK_21950</name>
</gene>
<dbReference type="SUPFAM" id="SSF52091">
    <property type="entry name" value="SpoIIaa-like"/>
    <property type="match status" value="1"/>
</dbReference>
<dbReference type="eggNOG" id="COG1366">
    <property type="taxonomic scope" value="Bacteria"/>
</dbReference>
<dbReference type="Gene3D" id="3.30.750.24">
    <property type="entry name" value="STAS domain"/>
    <property type="match status" value="1"/>
</dbReference>
<dbReference type="EMBL" id="AP012338">
    <property type="protein sequence ID" value="BAM04354.1"/>
    <property type="molecule type" value="Genomic_DNA"/>
</dbReference>
<keyword evidence="3" id="KW-1185">Reference proteome</keyword>
<dbReference type="GO" id="GO:0043856">
    <property type="term" value="F:anti-sigma factor antagonist activity"/>
    <property type="evidence" value="ECO:0007669"/>
    <property type="project" value="TreeGrafter"/>
</dbReference>
<organism evidence="2 3">
    <name type="scientific">Phycisphaera mikurensis (strain NBRC 102666 / KCTC 22515 / FYK2301M01)</name>
    <dbReference type="NCBI Taxonomy" id="1142394"/>
    <lineage>
        <taxon>Bacteria</taxon>
        <taxon>Pseudomonadati</taxon>
        <taxon>Planctomycetota</taxon>
        <taxon>Phycisphaerae</taxon>
        <taxon>Phycisphaerales</taxon>
        <taxon>Phycisphaeraceae</taxon>
        <taxon>Phycisphaera</taxon>
    </lineage>
</organism>
<reference evidence="2 3" key="1">
    <citation type="submission" date="2012-02" db="EMBL/GenBank/DDBJ databases">
        <title>Complete genome sequence of Phycisphaera mikurensis NBRC 102666.</title>
        <authorList>
            <person name="Ankai A."/>
            <person name="Hosoyama A."/>
            <person name="Terui Y."/>
            <person name="Sekine M."/>
            <person name="Fukai R."/>
            <person name="Kato Y."/>
            <person name="Nakamura S."/>
            <person name="Yamada-Narita S."/>
            <person name="Kawakoshi A."/>
            <person name="Fukunaga Y."/>
            <person name="Yamazaki S."/>
            <person name="Fujita N."/>
        </authorList>
    </citation>
    <scope>NUCLEOTIDE SEQUENCE [LARGE SCALE GENOMIC DNA]</scope>
    <source>
        <strain evidence="3">NBRC 102666 / KCTC 22515 / FYK2301M01</strain>
    </source>
</reference>
<name>I0IGG6_PHYMF</name>
<evidence type="ECO:0000259" key="1">
    <source>
        <dbReference type="PROSITE" id="PS50801"/>
    </source>
</evidence>
<sequence length="132" mass="13818">MSEATPLQANTPLIHSASKAEEDGVRTLTVELTGDLTVGNAPELLEGMRGMIDRHDASRVVLRFADVGYVDSGALGALIEVRKTIGKRGGEVVLERMPKELAGLLRIMKLDAVFTLRGDEPAGAPAAPGAGA</sequence>